<feature type="compositionally biased region" description="Basic and acidic residues" evidence="1">
    <location>
        <begin position="404"/>
        <end position="424"/>
    </location>
</feature>
<dbReference type="EMBL" id="JBBWRZ010000007">
    <property type="protein sequence ID" value="KAK8232259.1"/>
    <property type="molecule type" value="Genomic_DNA"/>
</dbReference>
<comment type="caution">
    <text evidence="2">The sequence shown here is derived from an EMBL/GenBank/DDBJ whole genome shotgun (WGS) entry which is preliminary data.</text>
</comment>
<name>A0ABR1YKI7_9PEZI</name>
<dbReference type="Proteomes" id="UP001492380">
    <property type="component" value="Unassembled WGS sequence"/>
</dbReference>
<keyword evidence="2" id="KW-0689">Ribosomal protein</keyword>
<dbReference type="GO" id="GO:0005840">
    <property type="term" value="C:ribosome"/>
    <property type="evidence" value="ECO:0007669"/>
    <property type="project" value="UniProtKB-KW"/>
</dbReference>
<dbReference type="Gene3D" id="3.90.280.10">
    <property type="entry name" value="PEBP-like"/>
    <property type="match status" value="1"/>
</dbReference>
<keyword evidence="2" id="KW-0687">Ribonucleoprotein</keyword>
<evidence type="ECO:0000313" key="2">
    <source>
        <dbReference type="EMBL" id="KAK8232259.1"/>
    </source>
</evidence>
<dbReference type="InterPro" id="IPR008914">
    <property type="entry name" value="PEBP"/>
</dbReference>
<dbReference type="SUPFAM" id="SSF49777">
    <property type="entry name" value="PEBP-like"/>
    <property type="match status" value="1"/>
</dbReference>
<dbReference type="Gene3D" id="1.20.58.1180">
    <property type="match status" value="1"/>
</dbReference>
<dbReference type="PANTHER" id="PTHR11362:SF82">
    <property type="entry name" value="PHOSPHATIDYLETHANOLAMINE-BINDING PROTEIN 4"/>
    <property type="match status" value="1"/>
</dbReference>
<dbReference type="CDD" id="cd00866">
    <property type="entry name" value="PEBP_euk"/>
    <property type="match status" value="1"/>
</dbReference>
<dbReference type="InterPro" id="IPR035810">
    <property type="entry name" value="PEBP_euk"/>
</dbReference>
<evidence type="ECO:0000313" key="3">
    <source>
        <dbReference type="Proteomes" id="UP001492380"/>
    </source>
</evidence>
<evidence type="ECO:0000256" key="1">
    <source>
        <dbReference type="SAM" id="MobiDB-lite"/>
    </source>
</evidence>
<proteinExistence type="predicted"/>
<dbReference type="InterPro" id="IPR036610">
    <property type="entry name" value="PEBP-like_sf"/>
</dbReference>
<feature type="region of interest" description="Disordered" evidence="1">
    <location>
        <begin position="399"/>
        <end position="424"/>
    </location>
</feature>
<keyword evidence="3" id="KW-1185">Reference proteome</keyword>
<dbReference type="PANTHER" id="PTHR11362">
    <property type="entry name" value="PHOSPHATIDYLETHANOLAMINE-BINDING PROTEIN"/>
    <property type="match status" value="1"/>
</dbReference>
<accession>A0ABR1YKI7</accession>
<reference evidence="2 3" key="1">
    <citation type="submission" date="2024-04" db="EMBL/GenBank/DDBJ databases">
        <title>Phyllosticta paracitricarpa is synonymous to the EU quarantine fungus P. citricarpa based on phylogenomic analyses.</title>
        <authorList>
            <consortium name="Lawrence Berkeley National Laboratory"/>
            <person name="Van Ingen-Buijs V.A."/>
            <person name="Van Westerhoven A.C."/>
            <person name="Haridas S."/>
            <person name="Skiadas P."/>
            <person name="Martin F."/>
            <person name="Groenewald J.Z."/>
            <person name="Crous P.W."/>
            <person name="Seidl M.F."/>
        </authorList>
    </citation>
    <scope>NUCLEOTIDE SEQUENCE [LARGE SCALE GENOMIC DNA]</scope>
    <source>
        <strain evidence="2 3">CBS 123374</strain>
    </source>
</reference>
<protein>
    <submittedName>
        <fullName evidence="2">Ribosomal protein YmL35</fullName>
    </submittedName>
</protein>
<dbReference type="Pfam" id="PF01161">
    <property type="entry name" value="PBP"/>
    <property type="match status" value="1"/>
</dbReference>
<feature type="compositionally biased region" description="Low complexity" evidence="1">
    <location>
        <begin position="40"/>
        <end position="51"/>
    </location>
</feature>
<feature type="region of interest" description="Disordered" evidence="1">
    <location>
        <begin position="40"/>
        <end position="65"/>
    </location>
</feature>
<gene>
    <name evidence="2" type="ORF">HDK90DRAFT_416201</name>
</gene>
<organism evidence="2 3">
    <name type="scientific">Phyllosticta capitalensis</name>
    <dbReference type="NCBI Taxonomy" id="121624"/>
    <lineage>
        <taxon>Eukaryota</taxon>
        <taxon>Fungi</taxon>
        <taxon>Dikarya</taxon>
        <taxon>Ascomycota</taxon>
        <taxon>Pezizomycotina</taxon>
        <taxon>Dothideomycetes</taxon>
        <taxon>Dothideomycetes incertae sedis</taxon>
        <taxon>Botryosphaeriales</taxon>
        <taxon>Phyllostictaceae</taxon>
        <taxon>Phyllosticta</taxon>
    </lineage>
</organism>
<sequence>MAAAKQAARPLQACVRCAGQLQPARLSAFQARGFTSTAAVAEEAQAQQPSTSTPPPTQRKLDPNTVYDPKQERKLIKTGVFPIGSRRRRAALSRSQQIPFEQLPYQCFQEARKVLIEERQEKVKAIETMQARIARLEAQDPAVSGSELQKENRLRSMHNQLKELKLLADINDPLVKKAFEDKKGDMSKPVYRHLADEKWRSYKLKILQQRLEQMFVIPDVANHFNITADVDLSFGRRNVKPGSFVDSRTTENPGQLDIQVFDAGERLVTIVVVNSDVPHVGRDTFTHRCHFIATNVPISPTNGRVDLGKLPESQVVLPWLPAAALKGAPYHRLSVWVLQQPAGKILEPAQRPTLPPNGRKDFKLRTFLAKNSLTPVGVTFFRSEFDPWSDGILKKHNIPGSDIEFEKPKPDKLPYKKKDGARFR</sequence>